<accession>A0A285SM68</accession>
<dbReference type="AlphaFoldDB" id="A0A285SM68"/>
<gene>
    <name evidence="1" type="ORF">SAMN05880501_105170</name>
</gene>
<sequence>MTLKHTTTMLIGEINEEIFGLDTFLGTKVGEFDKSVAEHIIKEIEEKYIVTSWKEFLEKFSPSLYEMPTVNEETEKFTINYTTKKPYDDATAIEFSHSTPFIQSIIRLMDQREANGETNAYFEFSEALKSFSPERVKEQAQSLKKEMLSLTNEYQKLDDRNPEKQRIGANLRTKLNDASKLFNNKTALLQLAQATIGEQLLQLAAPAGSKNADKTPLALTTFEITEQGIQTSKLHIEHRNSDNDSSNNVEGAQALIGFIGNSYDYTVSKRIQTAEVDKRNESYQKDLVVTAFTATGSQLINPEEIPQKIQQYNHYVEATANVMESYFKAISKIFSTIVGVKLFFDEYERHTKLKKVKPRLLVTNAKLENLLAKDQFKKFINTVNDINFLYVHGLTSVIVPGVDLKEKSEEPMGGFDPLTGQMFEAPVETKSEGVSLQDVQVLAKYLAPYKIPLFFGFNSESSTFASLQQNAFDQDLRPILEKLKSSREEHDVLVPCYPNMTVIPKNSNLTTATKVQLTDEKSIVEDGKTDIYLPGFYIDSSYIAASLVAAHHCSGYLKGKYPDEANRITDDYPGIRLAYPELVTKTLLPIEVKGLPSSLIEEATDLGVGFMFISENRPASEKRITVRIANTCKVMDNGRVRPLYRVLVERFVYNEVIDNVKGNSKEAYERQLDAQVRGSLKANWELLSRNNQFNRLFKEKETVGFETLGNSGFIKVSFNNEETPLTVDISSEEVKSI</sequence>
<evidence type="ECO:0000313" key="2">
    <source>
        <dbReference type="Proteomes" id="UP000219636"/>
    </source>
</evidence>
<dbReference type="OrthoDB" id="1660014at2"/>
<dbReference type="RefSeq" id="WP_097073429.1">
    <property type="nucleotide sequence ID" value="NZ_OBMQ01000005.1"/>
</dbReference>
<name>A0A285SM68_9BACL</name>
<protein>
    <submittedName>
        <fullName evidence="1">Uncharacterized protein</fullName>
    </submittedName>
</protein>
<reference evidence="2" key="1">
    <citation type="submission" date="2017-08" db="EMBL/GenBank/DDBJ databases">
        <authorList>
            <person name="Varghese N."/>
            <person name="Submissions S."/>
        </authorList>
    </citation>
    <scope>NUCLEOTIDE SEQUENCE [LARGE SCALE GENOMIC DNA]</scope>
    <source>
        <strain evidence="2">JC22</strain>
    </source>
</reference>
<organism evidence="1 2">
    <name type="scientific">Ureibacillus xyleni</name>
    <dbReference type="NCBI Taxonomy" id="614648"/>
    <lineage>
        <taxon>Bacteria</taxon>
        <taxon>Bacillati</taxon>
        <taxon>Bacillota</taxon>
        <taxon>Bacilli</taxon>
        <taxon>Bacillales</taxon>
        <taxon>Caryophanaceae</taxon>
        <taxon>Ureibacillus</taxon>
    </lineage>
</organism>
<evidence type="ECO:0000313" key="1">
    <source>
        <dbReference type="EMBL" id="SOC09034.1"/>
    </source>
</evidence>
<dbReference type="Proteomes" id="UP000219636">
    <property type="component" value="Unassembled WGS sequence"/>
</dbReference>
<proteinExistence type="predicted"/>
<keyword evidence="2" id="KW-1185">Reference proteome</keyword>
<dbReference type="EMBL" id="OBMQ01000005">
    <property type="protein sequence ID" value="SOC09034.1"/>
    <property type="molecule type" value="Genomic_DNA"/>
</dbReference>